<dbReference type="Pfam" id="PF12732">
    <property type="entry name" value="YtxH"/>
    <property type="match status" value="1"/>
</dbReference>
<dbReference type="OrthoDB" id="598035at2"/>
<name>A0A1K1R3F3_9FLAO</name>
<dbReference type="Proteomes" id="UP000182248">
    <property type="component" value="Unassembled WGS sequence"/>
</dbReference>
<keyword evidence="1" id="KW-0472">Membrane</keyword>
<dbReference type="PANTHER" id="PTHR35792">
    <property type="entry name" value="GENERAL STRESS PROTEIN"/>
    <property type="match status" value="1"/>
</dbReference>
<dbReference type="InterPro" id="IPR052928">
    <property type="entry name" value="Desiccation-related_membrane"/>
</dbReference>
<organism evidence="2 3">
    <name type="scientific">Sinomicrobium oceani</name>
    <dbReference type="NCBI Taxonomy" id="1150368"/>
    <lineage>
        <taxon>Bacteria</taxon>
        <taxon>Pseudomonadati</taxon>
        <taxon>Bacteroidota</taxon>
        <taxon>Flavobacteriia</taxon>
        <taxon>Flavobacteriales</taxon>
        <taxon>Flavobacteriaceae</taxon>
        <taxon>Sinomicrobium</taxon>
    </lineage>
</organism>
<dbReference type="SUPFAM" id="SSF58113">
    <property type="entry name" value="Apolipoprotein A-I"/>
    <property type="match status" value="1"/>
</dbReference>
<feature type="transmembrane region" description="Helical" evidence="1">
    <location>
        <begin position="6"/>
        <end position="27"/>
    </location>
</feature>
<accession>A0A1K1R3F3</accession>
<keyword evidence="1" id="KW-0812">Transmembrane</keyword>
<protein>
    <submittedName>
        <fullName evidence="2">Gas vesicle protein</fullName>
    </submittedName>
</protein>
<keyword evidence="1" id="KW-1133">Transmembrane helix</keyword>
<evidence type="ECO:0000313" key="2">
    <source>
        <dbReference type="EMBL" id="SFW66549.1"/>
    </source>
</evidence>
<reference evidence="2 3" key="1">
    <citation type="submission" date="2016-11" db="EMBL/GenBank/DDBJ databases">
        <authorList>
            <person name="Jaros S."/>
            <person name="Januszkiewicz K."/>
            <person name="Wedrychowicz H."/>
        </authorList>
    </citation>
    <scope>NUCLEOTIDE SEQUENCE [LARGE SCALE GENOMIC DNA]</scope>
    <source>
        <strain evidence="2 3">CGMCC 1.12145</strain>
    </source>
</reference>
<dbReference type="RefSeq" id="WP_072318321.1">
    <property type="nucleotide sequence ID" value="NZ_FPJE01000018.1"/>
</dbReference>
<dbReference type="STRING" id="1150368.SAMN02927921_03133"/>
<gene>
    <name evidence="2" type="ORF">SAMN02927921_03133</name>
</gene>
<proteinExistence type="predicted"/>
<dbReference type="EMBL" id="FPJE01000018">
    <property type="protein sequence ID" value="SFW66549.1"/>
    <property type="molecule type" value="Genomic_DNA"/>
</dbReference>
<evidence type="ECO:0000256" key="1">
    <source>
        <dbReference type="SAM" id="Phobius"/>
    </source>
</evidence>
<sequence length="125" mass="13877">MSNKTGQTILALLTGAAIGAGVGILYAPDSGNNTRKKIKKNAKKTQKELEKQWKKTQAQLSDKAHVTREKFESRLEDTLSTMSYKADDILLALEEKLEDLRTKNAKFQKEGVVEKIEGKVAKATK</sequence>
<dbReference type="AlphaFoldDB" id="A0A1K1R3F3"/>
<dbReference type="Gene3D" id="1.20.120.20">
    <property type="entry name" value="Apolipoprotein"/>
    <property type="match status" value="1"/>
</dbReference>
<dbReference type="InterPro" id="IPR024623">
    <property type="entry name" value="YtxH"/>
</dbReference>
<evidence type="ECO:0000313" key="3">
    <source>
        <dbReference type="Proteomes" id="UP000182248"/>
    </source>
</evidence>
<keyword evidence="3" id="KW-1185">Reference proteome</keyword>
<dbReference type="PANTHER" id="PTHR35792:SF1">
    <property type="entry name" value="SLL0268 PROTEIN"/>
    <property type="match status" value="1"/>
</dbReference>